<protein>
    <submittedName>
        <fullName evidence="3">Uncharacterized protein</fullName>
    </submittedName>
</protein>
<evidence type="ECO:0000256" key="2">
    <source>
        <dbReference type="SAM" id="Phobius"/>
    </source>
</evidence>
<dbReference type="SUPFAM" id="SSF81995">
    <property type="entry name" value="beta-sandwich domain of Sec23/24"/>
    <property type="match status" value="1"/>
</dbReference>
<proteinExistence type="predicted"/>
<evidence type="ECO:0000313" key="3">
    <source>
        <dbReference type="EMBL" id="MDA3629768.1"/>
    </source>
</evidence>
<feature type="compositionally biased region" description="Pro residues" evidence="1">
    <location>
        <begin position="56"/>
        <end position="77"/>
    </location>
</feature>
<feature type="transmembrane region" description="Helical" evidence="2">
    <location>
        <begin position="86"/>
        <end position="106"/>
    </location>
</feature>
<evidence type="ECO:0000256" key="1">
    <source>
        <dbReference type="SAM" id="MobiDB-lite"/>
    </source>
</evidence>
<dbReference type="RefSeq" id="WP_270952826.1">
    <property type="nucleotide sequence ID" value="NZ_JAQGLA010000076.1"/>
</dbReference>
<dbReference type="Proteomes" id="UP001210380">
    <property type="component" value="Unassembled WGS sequence"/>
</dbReference>
<name>A0ABT4V757_9PSEU</name>
<feature type="compositionally biased region" description="Low complexity" evidence="1">
    <location>
        <begin position="34"/>
        <end position="51"/>
    </location>
</feature>
<feature type="compositionally biased region" description="Pro residues" evidence="1">
    <location>
        <begin position="16"/>
        <end position="33"/>
    </location>
</feature>
<keyword evidence="4" id="KW-1185">Reference proteome</keyword>
<evidence type="ECO:0000313" key="4">
    <source>
        <dbReference type="Proteomes" id="UP001210380"/>
    </source>
</evidence>
<sequence>MTQPPQFGHYPQQPQWGPPQQVPGGPPPMPQQPMPQQGWAPQQPVQQMPPQGGYPGGPPPQPPQGGFGPPPPMPPPQKSSAGTLKVLKLVGTVVLGIVLLVVGLIVRSMDGGGIAEGECVNVTNASTVRPQWESAPCGSQESDYKVAEQHDGRANCGEEYASVEKRGDYALCMVPDLKVGDCTDDPITGIAVKISCSAPDASLEVTTVVNDSRGDPACTDEADQYQAWNKPPLTICWKSV</sequence>
<accession>A0ABT4V757</accession>
<feature type="region of interest" description="Disordered" evidence="1">
    <location>
        <begin position="1"/>
        <end position="80"/>
    </location>
</feature>
<comment type="caution">
    <text evidence="3">The sequence shown here is derived from an EMBL/GenBank/DDBJ whole genome shotgun (WGS) entry which is preliminary data.</text>
</comment>
<gene>
    <name evidence="3" type="ORF">OU415_30370</name>
</gene>
<dbReference type="EMBL" id="JAQGLA010000076">
    <property type="protein sequence ID" value="MDA3629768.1"/>
    <property type="molecule type" value="Genomic_DNA"/>
</dbReference>
<keyword evidence="2" id="KW-0472">Membrane</keyword>
<organism evidence="3 4">
    <name type="scientific">Saccharopolyspora oryzae</name>
    <dbReference type="NCBI Taxonomy" id="2997343"/>
    <lineage>
        <taxon>Bacteria</taxon>
        <taxon>Bacillati</taxon>
        <taxon>Actinomycetota</taxon>
        <taxon>Actinomycetes</taxon>
        <taxon>Pseudonocardiales</taxon>
        <taxon>Pseudonocardiaceae</taxon>
        <taxon>Saccharopolyspora</taxon>
    </lineage>
</organism>
<keyword evidence="2" id="KW-1133">Transmembrane helix</keyword>
<keyword evidence="2" id="KW-0812">Transmembrane</keyword>
<reference evidence="3 4" key="1">
    <citation type="submission" date="2022-11" db="EMBL/GenBank/DDBJ databases">
        <title>Draft genome sequence of Saccharopolyspora sp. WRP15-2 isolated from rhizosphere soils of wild rice in Thailand.</title>
        <authorList>
            <person name="Duangmal K."/>
            <person name="Kammanee S."/>
            <person name="Muangham S."/>
        </authorList>
    </citation>
    <scope>NUCLEOTIDE SEQUENCE [LARGE SCALE GENOMIC DNA]</scope>
    <source>
        <strain evidence="3 4">WRP15-2</strain>
    </source>
</reference>